<evidence type="ECO:0000313" key="2">
    <source>
        <dbReference type="EMBL" id="KNC99357.1"/>
    </source>
</evidence>
<gene>
    <name evidence="2" type="ORF">SPPG_05603</name>
</gene>
<keyword evidence="3" id="KW-1185">Reference proteome</keyword>
<reference evidence="2 3" key="1">
    <citation type="submission" date="2009-08" db="EMBL/GenBank/DDBJ databases">
        <title>The Genome Sequence of Spizellomyces punctatus strain DAOM BR117.</title>
        <authorList>
            <consortium name="The Broad Institute Genome Sequencing Platform"/>
            <person name="Russ C."/>
            <person name="Cuomo C."/>
            <person name="Shea T."/>
            <person name="Young S.K."/>
            <person name="Zeng Q."/>
            <person name="Koehrsen M."/>
            <person name="Haas B."/>
            <person name="Borodovsky M."/>
            <person name="Guigo R."/>
            <person name="Alvarado L."/>
            <person name="Berlin A."/>
            <person name="Bochicchio J."/>
            <person name="Borenstein D."/>
            <person name="Chapman S."/>
            <person name="Chen Z."/>
            <person name="Engels R."/>
            <person name="Freedman E."/>
            <person name="Gellesch M."/>
            <person name="Goldberg J."/>
            <person name="Griggs A."/>
            <person name="Gujja S."/>
            <person name="Heiman D."/>
            <person name="Hepburn T."/>
            <person name="Howarth C."/>
            <person name="Jen D."/>
            <person name="Larson L."/>
            <person name="Lewis B."/>
            <person name="Mehta T."/>
            <person name="Park D."/>
            <person name="Pearson M."/>
            <person name="Roberts A."/>
            <person name="Saif S."/>
            <person name="Shenoy N."/>
            <person name="Sisk P."/>
            <person name="Stolte C."/>
            <person name="Sykes S."/>
            <person name="Thomson T."/>
            <person name="Walk T."/>
            <person name="White J."/>
            <person name="Yandava C."/>
            <person name="Burger G."/>
            <person name="Gray M.W."/>
            <person name="Holland P.W.H."/>
            <person name="King N."/>
            <person name="Lang F.B.F."/>
            <person name="Roger A.J."/>
            <person name="Ruiz-Trillo I."/>
            <person name="Lander E."/>
            <person name="Nusbaum C."/>
        </authorList>
    </citation>
    <scope>NUCLEOTIDE SEQUENCE [LARGE SCALE GENOMIC DNA]</scope>
    <source>
        <strain evidence="2 3">DAOM BR117</strain>
    </source>
</reference>
<dbReference type="OrthoDB" id="439993at2759"/>
<sequence length="220" mass="25431">MAHPDTHTPLTYTAPVSRLQAFQIAHFSTAAKSRFLNPRKRTYWDSLCGNCEAYWSSYSCAQPSETPDDHITHTSDTTVQQETHEHEKSEQHVQVPVQEDEQGDESEWLEDAEPTYSLTPDMIAMFRHSEMWRRERKAQREAEAQAERDAVKVEENRVTITGALPTTSAQSTNTTNNPPNSYSPKTRKTIQELELELNAQFQRHVQTRRPVLWPVLPVRW</sequence>
<proteinExistence type="predicted"/>
<accession>A0A0L0HE22</accession>
<feature type="region of interest" description="Disordered" evidence="1">
    <location>
        <begin position="63"/>
        <end position="106"/>
    </location>
</feature>
<dbReference type="AlphaFoldDB" id="A0A0L0HE22"/>
<dbReference type="Proteomes" id="UP000053201">
    <property type="component" value="Unassembled WGS sequence"/>
</dbReference>
<dbReference type="InParanoid" id="A0A0L0HE22"/>
<protein>
    <submittedName>
        <fullName evidence="2">Uncharacterized protein</fullName>
    </submittedName>
</protein>
<feature type="compositionally biased region" description="Basic and acidic residues" evidence="1">
    <location>
        <begin position="82"/>
        <end position="91"/>
    </location>
</feature>
<dbReference type="EMBL" id="KQ257458">
    <property type="protein sequence ID" value="KNC99357.1"/>
    <property type="molecule type" value="Genomic_DNA"/>
</dbReference>
<evidence type="ECO:0000256" key="1">
    <source>
        <dbReference type="SAM" id="MobiDB-lite"/>
    </source>
</evidence>
<evidence type="ECO:0000313" key="3">
    <source>
        <dbReference type="Proteomes" id="UP000053201"/>
    </source>
</evidence>
<feature type="compositionally biased region" description="Low complexity" evidence="1">
    <location>
        <begin position="165"/>
        <end position="184"/>
    </location>
</feature>
<dbReference type="RefSeq" id="XP_016607397.1">
    <property type="nucleotide sequence ID" value="XM_016753812.1"/>
</dbReference>
<dbReference type="VEuPathDB" id="FungiDB:SPPG_05603"/>
<name>A0A0L0HE22_SPIPD</name>
<dbReference type="GeneID" id="27688966"/>
<organism evidence="2 3">
    <name type="scientific">Spizellomyces punctatus (strain DAOM BR117)</name>
    <dbReference type="NCBI Taxonomy" id="645134"/>
    <lineage>
        <taxon>Eukaryota</taxon>
        <taxon>Fungi</taxon>
        <taxon>Fungi incertae sedis</taxon>
        <taxon>Chytridiomycota</taxon>
        <taxon>Chytridiomycota incertae sedis</taxon>
        <taxon>Chytridiomycetes</taxon>
        <taxon>Spizellomycetales</taxon>
        <taxon>Spizellomycetaceae</taxon>
        <taxon>Spizellomyces</taxon>
    </lineage>
</organism>
<feature type="region of interest" description="Disordered" evidence="1">
    <location>
        <begin position="162"/>
        <end position="185"/>
    </location>
</feature>